<evidence type="ECO:0000256" key="1">
    <source>
        <dbReference type="SAM" id="Coils"/>
    </source>
</evidence>
<name>A0A8H8BTJ8_9HELO</name>
<feature type="compositionally biased region" description="Polar residues" evidence="2">
    <location>
        <begin position="1"/>
        <end position="10"/>
    </location>
</feature>
<evidence type="ECO:0000313" key="3">
    <source>
        <dbReference type="EMBL" id="KAG4423234.1"/>
    </source>
</evidence>
<protein>
    <submittedName>
        <fullName evidence="3">Uncharacterized protein</fullName>
    </submittedName>
</protein>
<dbReference type="OrthoDB" id="3545309at2759"/>
<dbReference type="EMBL" id="JAFJYH010000037">
    <property type="protein sequence ID" value="KAG4423234.1"/>
    <property type="molecule type" value="Genomic_DNA"/>
</dbReference>
<proteinExistence type="predicted"/>
<dbReference type="Proteomes" id="UP000664132">
    <property type="component" value="Unassembled WGS sequence"/>
</dbReference>
<dbReference type="AlphaFoldDB" id="A0A8H8BTJ8"/>
<organism evidence="3 4">
    <name type="scientific">Cadophora malorum</name>
    <dbReference type="NCBI Taxonomy" id="108018"/>
    <lineage>
        <taxon>Eukaryota</taxon>
        <taxon>Fungi</taxon>
        <taxon>Dikarya</taxon>
        <taxon>Ascomycota</taxon>
        <taxon>Pezizomycotina</taxon>
        <taxon>Leotiomycetes</taxon>
        <taxon>Helotiales</taxon>
        <taxon>Ploettnerulaceae</taxon>
        <taxon>Cadophora</taxon>
    </lineage>
</organism>
<reference evidence="3" key="1">
    <citation type="submission" date="2021-02" db="EMBL/GenBank/DDBJ databases">
        <title>Genome sequence Cadophora malorum strain M34.</title>
        <authorList>
            <person name="Stefanovic E."/>
            <person name="Vu D."/>
            <person name="Scully C."/>
            <person name="Dijksterhuis J."/>
            <person name="Roader J."/>
            <person name="Houbraken J."/>
        </authorList>
    </citation>
    <scope>NUCLEOTIDE SEQUENCE</scope>
    <source>
        <strain evidence="3">M34</strain>
    </source>
</reference>
<keyword evidence="4" id="KW-1185">Reference proteome</keyword>
<evidence type="ECO:0000313" key="4">
    <source>
        <dbReference type="Proteomes" id="UP000664132"/>
    </source>
</evidence>
<accession>A0A8H8BTJ8</accession>
<feature type="region of interest" description="Disordered" evidence="2">
    <location>
        <begin position="1"/>
        <end position="50"/>
    </location>
</feature>
<feature type="compositionally biased region" description="Polar residues" evidence="2">
    <location>
        <begin position="21"/>
        <end position="33"/>
    </location>
</feature>
<gene>
    <name evidence="3" type="ORF">IFR04_003600</name>
</gene>
<comment type="caution">
    <text evidence="3">The sequence shown here is derived from an EMBL/GenBank/DDBJ whole genome shotgun (WGS) entry which is preliminary data.</text>
</comment>
<feature type="coiled-coil region" evidence="1">
    <location>
        <begin position="177"/>
        <end position="246"/>
    </location>
</feature>
<sequence length="655" mass="73678">MSSPTHSTANGDPKPGASASRPITTTELSSSAKIFTPSKNPPVPKSPKDYYSEQELVKGPECDILVIKRVRENTYYEDHCSPNPERDEEMYTEKLELIKKQVQIKNMSREIERLTFEQAELKASLEPTTSKIDALQRQVNELAATYQSKMATIGEIKSTPNVLTITKDMSATAVLEARKVQARLAKLELETMESEIEMLEAQILVDAEKVAAHAKVSDLEVTQTKLEEMTADIVVLKSEYQKANLAWISKFSDEESTLQTTTNKDETNDPLIKLEQVSAENKALKGQIQAMLEKSIATSDEFVVGLQQAIAAGTAQNYAQATEIETLKAIISSDKAQHQAQITELQSLYEQSQAQALDVQSSRAYNKSQADEIHSLKTFITKAQKDMDTKAASKIKDLEDRVTGLWGKIQIMKPLYRIGRQVRYRNNYSVLRKKYEGQNVECNLDEYEEGYHARFGGHAAADSMMYHSHDGFDEMYPAGLWERNFEQLHYGITARMVWDHRHDFAMLAEILDMASNMMAYGPEKNRVFRGATGGSVNSDGVAGADAGSDTDEYNADDKFALVDFGHAEFKKHFVKVISHILPYGKTLAITSNDEFNKHQDLVDAFQAMHAIASDVVEKNYIDRRQGVEDSWVQPWENAWMEWGELVSDAIELQMC</sequence>
<keyword evidence="1" id="KW-0175">Coiled coil</keyword>
<evidence type="ECO:0000256" key="2">
    <source>
        <dbReference type="SAM" id="MobiDB-lite"/>
    </source>
</evidence>
<feature type="coiled-coil region" evidence="1">
    <location>
        <begin position="97"/>
        <end position="152"/>
    </location>
</feature>